<evidence type="ECO:0000256" key="3">
    <source>
        <dbReference type="ARBA" id="ARBA00007823"/>
    </source>
</evidence>
<organism evidence="11 12">
    <name type="scientific">Olea europaea subsp. europaea</name>
    <dbReference type="NCBI Taxonomy" id="158383"/>
    <lineage>
        <taxon>Eukaryota</taxon>
        <taxon>Viridiplantae</taxon>
        <taxon>Streptophyta</taxon>
        <taxon>Embryophyta</taxon>
        <taxon>Tracheophyta</taxon>
        <taxon>Spermatophyta</taxon>
        <taxon>Magnoliopsida</taxon>
        <taxon>eudicotyledons</taxon>
        <taxon>Gunneridae</taxon>
        <taxon>Pentapetalae</taxon>
        <taxon>asterids</taxon>
        <taxon>lamiids</taxon>
        <taxon>Lamiales</taxon>
        <taxon>Oleaceae</taxon>
        <taxon>Oleeae</taxon>
        <taxon>Olea</taxon>
    </lineage>
</organism>
<keyword evidence="6" id="KW-0540">Nuclease</keyword>
<dbReference type="GO" id="GO:0005739">
    <property type="term" value="C:mitochondrion"/>
    <property type="evidence" value="ECO:0007669"/>
    <property type="project" value="TreeGrafter"/>
</dbReference>
<dbReference type="OrthoDB" id="1733271at2759"/>
<evidence type="ECO:0000256" key="5">
    <source>
        <dbReference type="ARBA" id="ARBA00022694"/>
    </source>
</evidence>
<keyword evidence="8" id="KW-0255">Endonuclease</keyword>
<evidence type="ECO:0000256" key="8">
    <source>
        <dbReference type="ARBA" id="ARBA00022759"/>
    </source>
</evidence>
<protein>
    <recommendedName>
        <fullName evidence="4">ribonuclease Z</fullName>
        <ecNumber evidence="4">3.1.26.11</ecNumber>
    </recommendedName>
</protein>
<evidence type="ECO:0000256" key="4">
    <source>
        <dbReference type="ARBA" id="ARBA00012477"/>
    </source>
</evidence>
<comment type="caution">
    <text evidence="11">The sequence shown here is derived from an EMBL/GenBank/DDBJ whole genome shotgun (WGS) entry which is preliminary data.</text>
</comment>
<gene>
    <name evidence="11" type="ORF">OLEA9_A027675</name>
</gene>
<dbReference type="PANTHER" id="PTHR12553:SF49">
    <property type="entry name" value="ZINC PHOSPHODIESTERASE ELAC PROTEIN 2"/>
    <property type="match status" value="1"/>
</dbReference>
<comment type="catalytic activity">
    <reaction evidence="1">
        <text>Endonucleolytic cleavage of RNA, removing extra 3' nucleotides from tRNA precursor, generating 3' termini of tRNAs. A 3'-hydroxy group is left at the tRNA terminus and a 5'-phosphoryl group is left at the trailer molecule.</text>
        <dbReference type="EC" id="3.1.26.11"/>
    </reaction>
</comment>
<keyword evidence="9" id="KW-0378">Hydrolase</keyword>
<keyword evidence="10" id="KW-0862">Zinc</keyword>
<comment type="similarity">
    <text evidence="3">Belongs to the RNase Z family.</text>
</comment>
<dbReference type="EMBL" id="CACTIH010003685">
    <property type="protein sequence ID" value="CAA2982011.1"/>
    <property type="molecule type" value="Genomic_DNA"/>
</dbReference>
<evidence type="ECO:0000256" key="2">
    <source>
        <dbReference type="ARBA" id="ARBA00001947"/>
    </source>
</evidence>
<dbReference type="GO" id="GO:0042781">
    <property type="term" value="F:3'-tRNA processing endoribonuclease activity"/>
    <property type="evidence" value="ECO:0007669"/>
    <property type="project" value="UniProtKB-EC"/>
</dbReference>
<evidence type="ECO:0000256" key="10">
    <source>
        <dbReference type="ARBA" id="ARBA00022833"/>
    </source>
</evidence>
<dbReference type="InterPro" id="IPR047151">
    <property type="entry name" value="RNZ2-like"/>
</dbReference>
<name>A0A8S0RQ18_OLEEU</name>
<accession>A0A8S0RQ18</accession>
<dbReference type="Proteomes" id="UP000594638">
    <property type="component" value="Unassembled WGS sequence"/>
</dbReference>
<dbReference type="Gene3D" id="3.60.15.10">
    <property type="entry name" value="Ribonuclease Z/Hydroxyacylglutathione hydrolase-like"/>
    <property type="match status" value="1"/>
</dbReference>
<dbReference type="GO" id="GO:1990180">
    <property type="term" value="P:mitochondrial tRNA 3'-end processing"/>
    <property type="evidence" value="ECO:0007669"/>
    <property type="project" value="TreeGrafter"/>
</dbReference>
<sequence>MDSTMSDGGGSMQSCSKRQRIPVQNVAAIPILKSLEKVLVEAGLETLISVPIKRYELAFGIILNVANRISRVEKMIFGWKLVYSGDTRPLLQLNQASCGVTVPIHEATFKYSLSKEAEE</sequence>
<keyword evidence="7" id="KW-0479">Metal-binding</keyword>
<evidence type="ECO:0000313" key="11">
    <source>
        <dbReference type="EMBL" id="CAA2982011.1"/>
    </source>
</evidence>
<dbReference type="InterPro" id="IPR036866">
    <property type="entry name" value="RibonucZ/Hydroxyglut_hydro"/>
</dbReference>
<evidence type="ECO:0000256" key="7">
    <source>
        <dbReference type="ARBA" id="ARBA00022723"/>
    </source>
</evidence>
<evidence type="ECO:0000256" key="6">
    <source>
        <dbReference type="ARBA" id="ARBA00022722"/>
    </source>
</evidence>
<dbReference type="GO" id="GO:0046872">
    <property type="term" value="F:metal ion binding"/>
    <property type="evidence" value="ECO:0007669"/>
    <property type="project" value="UniProtKB-KW"/>
</dbReference>
<evidence type="ECO:0000256" key="9">
    <source>
        <dbReference type="ARBA" id="ARBA00022801"/>
    </source>
</evidence>
<proteinExistence type="inferred from homology"/>
<dbReference type="EC" id="3.1.26.11" evidence="4"/>
<evidence type="ECO:0000256" key="1">
    <source>
        <dbReference type="ARBA" id="ARBA00000402"/>
    </source>
</evidence>
<dbReference type="Gramene" id="OE9A027675T1">
    <property type="protein sequence ID" value="OE9A027675C1"/>
    <property type="gene ID" value="OE9A027675"/>
</dbReference>
<dbReference type="AlphaFoldDB" id="A0A8S0RQ18"/>
<keyword evidence="12" id="KW-1185">Reference proteome</keyword>
<keyword evidence="5" id="KW-0819">tRNA processing</keyword>
<reference evidence="11 12" key="1">
    <citation type="submission" date="2019-12" db="EMBL/GenBank/DDBJ databases">
        <authorList>
            <person name="Alioto T."/>
            <person name="Alioto T."/>
            <person name="Gomez Garrido J."/>
        </authorList>
    </citation>
    <scope>NUCLEOTIDE SEQUENCE [LARGE SCALE GENOMIC DNA]</scope>
</reference>
<dbReference type="PANTHER" id="PTHR12553">
    <property type="entry name" value="ZINC PHOSPHODIESTERASE ELAC PROTEIN 2"/>
    <property type="match status" value="1"/>
</dbReference>
<evidence type="ECO:0000313" key="12">
    <source>
        <dbReference type="Proteomes" id="UP000594638"/>
    </source>
</evidence>
<comment type="cofactor">
    <cofactor evidence="2">
        <name>Zn(2+)</name>
        <dbReference type="ChEBI" id="CHEBI:29105"/>
    </cofactor>
</comment>